<organism evidence="1 2">
    <name type="scientific">Panagrolaimus superbus</name>
    <dbReference type="NCBI Taxonomy" id="310955"/>
    <lineage>
        <taxon>Eukaryota</taxon>
        <taxon>Metazoa</taxon>
        <taxon>Ecdysozoa</taxon>
        <taxon>Nematoda</taxon>
        <taxon>Chromadorea</taxon>
        <taxon>Rhabditida</taxon>
        <taxon>Tylenchina</taxon>
        <taxon>Panagrolaimomorpha</taxon>
        <taxon>Panagrolaimoidea</taxon>
        <taxon>Panagrolaimidae</taxon>
        <taxon>Panagrolaimus</taxon>
    </lineage>
</organism>
<protein>
    <submittedName>
        <fullName evidence="2">Uncharacterized protein</fullName>
    </submittedName>
</protein>
<reference evidence="2" key="1">
    <citation type="submission" date="2022-11" db="UniProtKB">
        <authorList>
            <consortium name="WormBaseParasite"/>
        </authorList>
    </citation>
    <scope>IDENTIFICATION</scope>
</reference>
<accession>A0A914YMC3</accession>
<evidence type="ECO:0000313" key="2">
    <source>
        <dbReference type="WBParaSite" id="PSU_v2.g21489.t1"/>
    </source>
</evidence>
<dbReference type="Proteomes" id="UP000887577">
    <property type="component" value="Unplaced"/>
</dbReference>
<evidence type="ECO:0000313" key="1">
    <source>
        <dbReference type="Proteomes" id="UP000887577"/>
    </source>
</evidence>
<name>A0A914YMC3_9BILA</name>
<proteinExistence type="predicted"/>
<sequence>MPPSVTRTLPHTDQPLVLGLEVLTTDAEVAVGVGHHRVGAGVGVLGALDVGFLAQLAAVAADGDHEVLVRGVGHAAFHVHALAAGRVLVTGAGHHRDGVVEVVAQVAEAMQAPVGRVAVLQAVGQGVLDIAHAVELLDVRDPRHVGGTDAQVEGRVEAALHVGLLDEQFGVADGRAVLEVGGQVGRPDVVELVVDGQVEALDVQTGAAGGGVLAVAGLVDVGQVEEHATADLVVIDQLGQLVDAGLGLLCTFPGLRLAPANRSATAGPGPAAQRSVPEAVQLCLGYARVGGGCEGVGGNQTEACNDRGGEQMGTHFGFLQRVGMAWAERHAGRPVKRFANVPLKP</sequence>
<dbReference type="AlphaFoldDB" id="A0A914YMC3"/>
<dbReference type="WBParaSite" id="PSU_v2.g21489.t1">
    <property type="protein sequence ID" value="PSU_v2.g21489.t1"/>
    <property type="gene ID" value="PSU_v2.g21489"/>
</dbReference>
<keyword evidence="1" id="KW-1185">Reference proteome</keyword>